<reference evidence="2 3" key="1">
    <citation type="submission" date="2020-02" db="EMBL/GenBank/DDBJ databases">
        <authorList>
            <person name="Kociolek L.K."/>
            <person name="Ozer E.A."/>
        </authorList>
    </citation>
    <scope>NUCLEOTIDE SEQUENCE [LARGE SCALE GENOMIC DNA]</scope>
    <source>
        <strain evidence="2 3">ATCC 14501</strain>
    </source>
</reference>
<gene>
    <name evidence="2" type="ORF">G4D54_18170</name>
</gene>
<dbReference type="Proteomes" id="UP000503330">
    <property type="component" value="Chromosome"/>
</dbReference>
<dbReference type="EMBL" id="CP048838">
    <property type="protein sequence ID" value="QJA04221.1"/>
    <property type="molecule type" value="Genomic_DNA"/>
</dbReference>
<keyword evidence="1" id="KW-1133">Transmembrane helix</keyword>
<dbReference type="AlphaFoldDB" id="A0AAP9MIT6"/>
<evidence type="ECO:0000313" key="3">
    <source>
        <dbReference type="Proteomes" id="UP000503330"/>
    </source>
</evidence>
<keyword evidence="1" id="KW-0472">Membrane</keyword>
<accession>A0AAP9MIT6</accession>
<dbReference type="RefSeq" id="WP_153903702.1">
    <property type="nucleotide sequence ID" value="NZ_BAAACC010000017.1"/>
</dbReference>
<protein>
    <submittedName>
        <fullName evidence="2">Uncharacterized protein</fullName>
    </submittedName>
</protein>
<proteinExistence type="predicted"/>
<evidence type="ECO:0000256" key="1">
    <source>
        <dbReference type="SAM" id="Phobius"/>
    </source>
</evidence>
<feature type="transmembrane region" description="Helical" evidence="1">
    <location>
        <begin position="5"/>
        <end position="24"/>
    </location>
</feature>
<evidence type="ECO:0000313" key="2">
    <source>
        <dbReference type="EMBL" id="QJA04221.1"/>
    </source>
</evidence>
<dbReference type="GeneID" id="61927505"/>
<organism evidence="2 3">
    <name type="scientific">Clostridium innocuum</name>
    <dbReference type="NCBI Taxonomy" id="1522"/>
    <lineage>
        <taxon>Bacteria</taxon>
        <taxon>Bacillati</taxon>
        <taxon>Bacillota</taxon>
        <taxon>Clostridia</taxon>
        <taxon>Eubacteriales</taxon>
        <taxon>Clostridiaceae</taxon>
        <taxon>Clostridium</taxon>
    </lineage>
</organism>
<feature type="transmembrane region" description="Helical" evidence="1">
    <location>
        <begin position="30"/>
        <end position="46"/>
    </location>
</feature>
<sequence length="48" mass="5538">MKEKVFYRIIMAAAFVLTVCSLLTHNDWILLLTAIFMACCVIITFIKK</sequence>
<name>A0AAP9MIT6_CLOIN</name>
<keyword evidence="1" id="KW-0812">Transmembrane</keyword>